<accession>D1PB17</accession>
<keyword evidence="2" id="KW-1185">Reference proteome</keyword>
<evidence type="ECO:0000313" key="2">
    <source>
        <dbReference type="Proteomes" id="UP000004477"/>
    </source>
</evidence>
<sequence>MIEQIKNNQKYASKASCGFEEMKCVDPDSLRFAQKESDGVWQFCQITNILINSIFEGNPEGLIAACKHNKIVNGVDVLVELNKSYSMISSTVNLADEDKSTLEEYKKEFGSASKEDLEYLCCEHIFLEDSEESFAENLFEQNFM</sequence>
<protein>
    <submittedName>
        <fullName evidence="1">Uncharacterized protein</fullName>
    </submittedName>
</protein>
<name>D1PB17_9BACT</name>
<reference evidence="1" key="1">
    <citation type="submission" date="2009-11" db="EMBL/GenBank/DDBJ databases">
        <authorList>
            <person name="Weinstock G."/>
            <person name="Sodergren E."/>
            <person name="Clifton S."/>
            <person name="Fulton L."/>
            <person name="Fulton B."/>
            <person name="Courtney L."/>
            <person name="Fronick C."/>
            <person name="Harrison M."/>
            <person name="Strong C."/>
            <person name="Farmer C."/>
            <person name="Delahaunty K."/>
            <person name="Markovic C."/>
            <person name="Hall O."/>
            <person name="Minx P."/>
            <person name="Tomlinson C."/>
            <person name="Mitreva M."/>
            <person name="Nelson J."/>
            <person name="Hou S."/>
            <person name="Wollam A."/>
            <person name="Pepin K.H."/>
            <person name="Johnson M."/>
            <person name="Bhonagiri V."/>
            <person name="Nash W.E."/>
            <person name="Warren W."/>
            <person name="Chinwalla A."/>
            <person name="Mardis E.R."/>
            <person name="Wilson R.K."/>
        </authorList>
    </citation>
    <scope>NUCLEOTIDE SEQUENCE [LARGE SCALE GENOMIC DNA]</scope>
    <source>
        <strain evidence="1">DSM 18205</strain>
    </source>
</reference>
<dbReference type="Proteomes" id="UP000004477">
    <property type="component" value="Unassembled WGS sequence"/>
</dbReference>
<dbReference type="AlphaFoldDB" id="D1PB17"/>
<comment type="caution">
    <text evidence="1">The sequence shown here is derived from an EMBL/GenBank/DDBJ whole genome shotgun (WGS) entry which is preliminary data.</text>
</comment>
<dbReference type="HOGENOM" id="CLU_1794715_0_0_10"/>
<dbReference type="PaxDb" id="537011-PREVCOP_04393"/>
<proteinExistence type="predicted"/>
<evidence type="ECO:0000313" key="1">
    <source>
        <dbReference type="EMBL" id="EFB35974.1"/>
    </source>
</evidence>
<gene>
    <name evidence="1" type="ORF">PREVCOP_04393</name>
</gene>
<organism evidence="1 2">
    <name type="scientific">Segatella copri DSM 18205</name>
    <dbReference type="NCBI Taxonomy" id="537011"/>
    <lineage>
        <taxon>Bacteria</taxon>
        <taxon>Pseudomonadati</taxon>
        <taxon>Bacteroidota</taxon>
        <taxon>Bacteroidia</taxon>
        <taxon>Bacteroidales</taxon>
        <taxon>Prevotellaceae</taxon>
        <taxon>Segatella</taxon>
    </lineage>
</organism>
<dbReference type="GeneID" id="69848653"/>
<dbReference type="STRING" id="537011.PREVCOP_04393"/>
<dbReference type="RefSeq" id="WP_006847110.1">
    <property type="nucleotide sequence ID" value="NZ_CP085932.1"/>
</dbReference>
<dbReference type="EMBL" id="ACBX02000011">
    <property type="protein sequence ID" value="EFB35974.1"/>
    <property type="molecule type" value="Genomic_DNA"/>
</dbReference>